<dbReference type="InterPro" id="IPR014710">
    <property type="entry name" value="RmlC-like_jellyroll"/>
</dbReference>
<proteinExistence type="predicted"/>
<evidence type="ECO:0000256" key="3">
    <source>
        <dbReference type="ARBA" id="ARBA00023163"/>
    </source>
</evidence>
<keyword evidence="1" id="KW-0805">Transcription regulation</keyword>
<evidence type="ECO:0000313" key="6">
    <source>
        <dbReference type="EMBL" id="KGL66353.1"/>
    </source>
</evidence>
<dbReference type="InterPro" id="IPR036388">
    <property type="entry name" value="WH-like_DNA-bd_sf"/>
</dbReference>
<dbReference type="CDD" id="cd00038">
    <property type="entry name" value="CAP_ED"/>
    <property type="match status" value="1"/>
</dbReference>
<organism evidence="6 7">
    <name type="scientific">Limosilactobacillus mucosae</name>
    <name type="common">Lactobacillus mucosae</name>
    <dbReference type="NCBI Taxonomy" id="97478"/>
    <lineage>
        <taxon>Bacteria</taxon>
        <taxon>Bacillati</taxon>
        <taxon>Bacillota</taxon>
        <taxon>Bacilli</taxon>
        <taxon>Lactobacillales</taxon>
        <taxon>Lactobacillaceae</taxon>
        <taxon>Limosilactobacillus</taxon>
    </lineage>
</organism>
<evidence type="ECO:0000256" key="1">
    <source>
        <dbReference type="ARBA" id="ARBA00023015"/>
    </source>
</evidence>
<dbReference type="Pfam" id="PF00027">
    <property type="entry name" value="cNMP_binding"/>
    <property type="match status" value="1"/>
</dbReference>
<evidence type="ECO:0000256" key="2">
    <source>
        <dbReference type="ARBA" id="ARBA00023125"/>
    </source>
</evidence>
<feature type="domain" description="Cyclic nucleotide-binding" evidence="4">
    <location>
        <begin position="19"/>
        <end position="138"/>
    </location>
</feature>
<dbReference type="GO" id="GO:0003677">
    <property type="term" value="F:DNA binding"/>
    <property type="evidence" value="ECO:0007669"/>
    <property type="project" value="UniProtKB-KW"/>
</dbReference>
<dbReference type="EMBL" id="JROC01000037">
    <property type="protein sequence ID" value="KGL66353.1"/>
    <property type="molecule type" value="Genomic_DNA"/>
</dbReference>
<evidence type="ECO:0000259" key="4">
    <source>
        <dbReference type="PROSITE" id="PS50042"/>
    </source>
</evidence>
<dbReference type="SUPFAM" id="SSF51206">
    <property type="entry name" value="cAMP-binding domain-like"/>
    <property type="match status" value="1"/>
</dbReference>
<comment type="caution">
    <text evidence="6">The sequence shown here is derived from an EMBL/GenBank/DDBJ whole genome shotgun (WGS) entry which is preliminary data.</text>
</comment>
<feature type="domain" description="HTH crp-type" evidence="5">
    <location>
        <begin position="152"/>
        <end position="220"/>
    </location>
</feature>
<dbReference type="PROSITE" id="PS50042">
    <property type="entry name" value="CNMP_BINDING_3"/>
    <property type="match status" value="1"/>
</dbReference>
<dbReference type="PROSITE" id="PS51063">
    <property type="entry name" value="HTH_CRP_2"/>
    <property type="match status" value="1"/>
</dbReference>
<protein>
    <submittedName>
        <fullName evidence="6">Transcriptional regulator</fullName>
    </submittedName>
</protein>
<dbReference type="SMART" id="SM00419">
    <property type="entry name" value="HTH_CRP"/>
    <property type="match status" value="1"/>
</dbReference>
<keyword evidence="3" id="KW-0804">Transcription</keyword>
<dbReference type="Proteomes" id="UP000030001">
    <property type="component" value="Unassembled WGS sequence"/>
</dbReference>
<dbReference type="PANTHER" id="PTHR24567:SF26">
    <property type="entry name" value="REGULATORY PROTEIN YEIL"/>
    <property type="match status" value="1"/>
</dbReference>
<gene>
    <name evidence="6" type="ORF">LX03_10275</name>
</gene>
<dbReference type="GO" id="GO:0005829">
    <property type="term" value="C:cytosol"/>
    <property type="evidence" value="ECO:0007669"/>
    <property type="project" value="TreeGrafter"/>
</dbReference>
<dbReference type="Gene3D" id="2.60.120.10">
    <property type="entry name" value="Jelly Rolls"/>
    <property type="match status" value="1"/>
</dbReference>
<accession>A0A099YBU9</accession>
<evidence type="ECO:0000259" key="5">
    <source>
        <dbReference type="PROSITE" id="PS51063"/>
    </source>
</evidence>
<keyword evidence="2" id="KW-0238">DNA-binding</keyword>
<dbReference type="SUPFAM" id="SSF46785">
    <property type="entry name" value="Winged helix' DNA-binding domain"/>
    <property type="match status" value="1"/>
</dbReference>
<dbReference type="GO" id="GO:0003700">
    <property type="term" value="F:DNA-binding transcription factor activity"/>
    <property type="evidence" value="ECO:0007669"/>
    <property type="project" value="TreeGrafter"/>
</dbReference>
<dbReference type="SMART" id="SM00100">
    <property type="entry name" value="cNMP"/>
    <property type="match status" value="1"/>
</dbReference>
<sequence>MTNHIHHHQQHLCVATVPLFNQLALSDQQKVESLVRHHRFSRGDQILTPAQAGKMIIVESGAVKIYQLSPSGQEQMQRMLAAGEHDGEAWLFGIENTDTFAQAEQTSEICTISYEDFAKLLNQYPSIAMRLLQLTLKRNRQLAMQNHLLGMDSVEERLKDYLKEQMQAKHSREFMLSMKLKDLATYLGTTPETISRKFKVLERQGLIRHSARKIEILTEF</sequence>
<dbReference type="InterPro" id="IPR000595">
    <property type="entry name" value="cNMP-bd_dom"/>
</dbReference>
<dbReference type="InterPro" id="IPR012318">
    <property type="entry name" value="HTH_CRP"/>
</dbReference>
<dbReference type="InterPro" id="IPR050397">
    <property type="entry name" value="Env_Response_Regulators"/>
</dbReference>
<dbReference type="PRINTS" id="PR00034">
    <property type="entry name" value="HTHCRP"/>
</dbReference>
<dbReference type="AlphaFoldDB" id="A0A099YBU9"/>
<dbReference type="Gene3D" id="1.10.10.10">
    <property type="entry name" value="Winged helix-like DNA-binding domain superfamily/Winged helix DNA-binding domain"/>
    <property type="match status" value="1"/>
</dbReference>
<dbReference type="PANTHER" id="PTHR24567">
    <property type="entry name" value="CRP FAMILY TRANSCRIPTIONAL REGULATORY PROTEIN"/>
    <property type="match status" value="1"/>
</dbReference>
<name>A0A099YBU9_LIMMU</name>
<dbReference type="InterPro" id="IPR036390">
    <property type="entry name" value="WH_DNA-bd_sf"/>
</dbReference>
<evidence type="ECO:0000313" key="7">
    <source>
        <dbReference type="Proteomes" id="UP000030001"/>
    </source>
</evidence>
<reference evidence="6 7" key="1">
    <citation type="submission" date="2014-09" db="EMBL/GenBank/DDBJ databases">
        <title>Lactobacillus mucosae CRL573 Genome Sequencing.</title>
        <authorList>
            <person name="Bleckwedel J."/>
            <person name="Teran L.C."/>
            <person name="Bonacina J."/>
            <person name="Saavedra L."/>
            <person name="Mozzi F.B."/>
            <person name="Raya R.R."/>
        </authorList>
    </citation>
    <scope>NUCLEOTIDE SEQUENCE [LARGE SCALE GENOMIC DNA]</scope>
    <source>
        <strain evidence="6 7">CRL573</strain>
    </source>
</reference>
<dbReference type="Pfam" id="PF13545">
    <property type="entry name" value="HTH_Crp_2"/>
    <property type="match status" value="1"/>
</dbReference>
<dbReference type="InterPro" id="IPR018490">
    <property type="entry name" value="cNMP-bd_dom_sf"/>
</dbReference>